<organism evidence="4 5">
    <name type="scientific">Candidatus Enterococcus lemimoniae</name>
    <dbReference type="NCBI Taxonomy" id="1834167"/>
    <lineage>
        <taxon>Bacteria</taxon>
        <taxon>Bacillati</taxon>
        <taxon>Bacillota</taxon>
        <taxon>Bacilli</taxon>
        <taxon>Lactobacillales</taxon>
        <taxon>Enterococcaceae</taxon>
        <taxon>Enterococcus</taxon>
    </lineage>
</organism>
<dbReference type="InterPro" id="IPR029044">
    <property type="entry name" value="Nucleotide-diphossugar_trans"/>
</dbReference>
<evidence type="ECO:0000256" key="1">
    <source>
        <dbReference type="ARBA" id="ARBA00022676"/>
    </source>
</evidence>
<reference evidence="5" key="1">
    <citation type="submission" date="2017-05" db="EMBL/GenBank/DDBJ databases">
        <title>The Genome Sequence of EEnterococcus faecalis 9F2_4866.</title>
        <authorList>
            <consortium name="The Broad Institute Genomics Platform"/>
            <consortium name="The Broad Institute Genomic Center for Infectious Diseases"/>
            <person name="Earl A."/>
            <person name="Manson A."/>
            <person name="Schwartman J."/>
            <person name="Gilmore M."/>
            <person name="Abouelleil A."/>
            <person name="Cao P."/>
            <person name="Chapman S."/>
            <person name="Cusick C."/>
            <person name="Shea T."/>
            <person name="Young S."/>
            <person name="Neafsey D."/>
            <person name="Nusbaum C."/>
            <person name="Birren B."/>
        </authorList>
    </citation>
    <scope>NUCLEOTIDE SEQUENCE [LARGE SCALE GENOMIC DNA]</scope>
    <source>
        <strain evidence="5">12C11_DIV0727</strain>
    </source>
</reference>
<sequence length="326" mass="37837">MCMISIIVPVYNVEKYLHKCVDSILSQTFSDIEVILVDDGSTDKSGEICDQYVVKDQRIRVIHKKNGGLSSARNIGLDIAVGRYIGFVDSDDYIANDMYEILYDQLIESNADLSCVGMIDVYENRTSELKQNKIIELVDQKQAIKLVVDGKDIFAYAVNKLYKRDLFNDIRYPEGKIVEDAFIIIDLLLLCERIVINSEQKYFYYRRNDSITGASFSGKNLDIIEAWTRNEKLVNSYFLDLENETHRRLCWAYFFVLDKIVIANQENVYPGTNEIIQFLKENKSFILKYPGFTKSRKIAIICLSINLKLYKYLAVKQEEILNRKHQ</sequence>
<evidence type="ECO:0000256" key="2">
    <source>
        <dbReference type="ARBA" id="ARBA00022679"/>
    </source>
</evidence>
<accession>A0ABZ2T973</accession>
<keyword evidence="1" id="KW-0328">Glycosyltransferase</keyword>
<dbReference type="InterPro" id="IPR001173">
    <property type="entry name" value="Glyco_trans_2-like"/>
</dbReference>
<reference evidence="4 5" key="2">
    <citation type="submission" date="2024-03" db="EMBL/GenBank/DDBJ databases">
        <title>The Genome Sequence of Enterococcus sp. DIV0727d.</title>
        <authorList>
            <consortium name="The Broad Institute Genomics Platform"/>
            <consortium name="The Broad Institute Microbial Omics Core"/>
            <consortium name="The Broad Institute Genomic Center for Infectious Diseases"/>
            <person name="Earl A."/>
            <person name="Manson A."/>
            <person name="Gilmore M."/>
            <person name="Schwartman J."/>
            <person name="Shea T."/>
            <person name="Abouelleil A."/>
            <person name="Cao P."/>
            <person name="Chapman S."/>
            <person name="Cusick C."/>
            <person name="Young S."/>
            <person name="Neafsey D."/>
            <person name="Nusbaum C."/>
            <person name="Birren B."/>
        </authorList>
    </citation>
    <scope>NUCLEOTIDE SEQUENCE [LARGE SCALE GENOMIC DNA]</scope>
    <source>
        <strain evidence="4 5">12C11_DIV0727</strain>
    </source>
</reference>
<dbReference type="PANTHER" id="PTHR22916">
    <property type="entry name" value="GLYCOSYLTRANSFERASE"/>
    <property type="match status" value="1"/>
</dbReference>
<name>A0ABZ2T973_9ENTE</name>
<protein>
    <recommendedName>
        <fullName evidence="3">Glycosyltransferase 2-like domain-containing protein</fullName>
    </recommendedName>
</protein>
<dbReference type="Proteomes" id="UP000195080">
    <property type="component" value="Chromosome"/>
</dbReference>
<evidence type="ECO:0000259" key="3">
    <source>
        <dbReference type="Pfam" id="PF00535"/>
    </source>
</evidence>
<feature type="domain" description="Glycosyltransferase 2-like" evidence="3">
    <location>
        <begin position="5"/>
        <end position="170"/>
    </location>
</feature>
<keyword evidence="5" id="KW-1185">Reference proteome</keyword>
<dbReference type="SUPFAM" id="SSF53448">
    <property type="entry name" value="Nucleotide-diphospho-sugar transferases"/>
    <property type="match status" value="1"/>
</dbReference>
<dbReference type="EMBL" id="CP147248">
    <property type="protein sequence ID" value="WYJ87935.1"/>
    <property type="molecule type" value="Genomic_DNA"/>
</dbReference>
<evidence type="ECO:0000313" key="5">
    <source>
        <dbReference type="Proteomes" id="UP000195080"/>
    </source>
</evidence>
<keyword evidence="2" id="KW-0808">Transferase</keyword>
<dbReference type="Pfam" id="PF00535">
    <property type="entry name" value="Glycos_transf_2"/>
    <property type="match status" value="1"/>
</dbReference>
<gene>
    <name evidence="4" type="ORF">A5866_003061</name>
</gene>
<evidence type="ECO:0000313" key="4">
    <source>
        <dbReference type="EMBL" id="WYJ87935.1"/>
    </source>
</evidence>
<dbReference type="CDD" id="cd00761">
    <property type="entry name" value="Glyco_tranf_GTA_type"/>
    <property type="match status" value="1"/>
</dbReference>
<dbReference type="RefSeq" id="WP_339099687.1">
    <property type="nucleotide sequence ID" value="NZ_CP147248.1"/>
</dbReference>
<proteinExistence type="predicted"/>
<dbReference type="Gene3D" id="3.90.550.10">
    <property type="entry name" value="Spore Coat Polysaccharide Biosynthesis Protein SpsA, Chain A"/>
    <property type="match status" value="1"/>
</dbReference>
<dbReference type="PANTHER" id="PTHR22916:SF51">
    <property type="entry name" value="GLYCOSYLTRANSFERASE EPSH-RELATED"/>
    <property type="match status" value="1"/>
</dbReference>